<accession>A0A2U8VRH4</accession>
<evidence type="ECO:0000313" key="2">
    <source>
        <dbReference type="Proteomes" id="UP000246058"/>
    </source>
</evidence>
<dbReference type="EMBL" id="CP029551">
    <property type="protein sequence ID" value="AWN35882.1"/>
    <property type="molecule type" value="Genomic_DNA"/>
</dbReference>
<dbReference type="RefSeq" id="WP_109950994.1">
    <property type="nucleotide sequence ID" value="NZ_CP029551.1"/>
</dbReference>
<organism evidence="1 2">
    <name type="scientific">Methylobacterium radiodurans</name>
    <dbReference type="NCBI Taxonomy" id="2202828"/>
    <lineage>
        <taxon>Bacteria</taxon>
        <taxon>Pseudomonadati</taxon>
        <taxon>Pseudomonadota</taxon>
        <taxon>Alphaproteobacteria</taxon>
        <taxon>Hyphomicrobiales</taxon>
        <taxon>Methylobacteriaceae</taxon>
        <taxon>Methylobacterium</taxon>
    </lineage>
</organism>
<gene>
    <name evidence="1" type="ORF">DK427_09130</name>
</gene>
<dbReference type="OrthoDB" id="7574435at2"/>
<sequence>MTKLPLGITPRGLTREQAAEYCGCETLDAFDNWVRREIVPGPIPGTKRWDRRAIDRALDRRSGLTADIGPSIDEWLAKHG</sequence>
<keyword evidence="2" id="KW-1185">Reference proteome</keyword>
<protein>
    <recommendedName>
        <fullName evidence="3">Helix-turn-helix domain-containing protein</fullName>
    </recommendedName>
</protein>
<dbReference type="AlphaFoldDB" id="A0A2U8VRH4"/>
<evidence type="ECO:0000313" key="1">
    <source>
        <dbReference type="EMBL" id="AWN35882.1"/>
    </source>
</evidence>
<reference evidence="1 2" key="1">
    <citation type="submission" date="2018-05" db="EMBL/GenBank/DDBJ databases">
        <title>Complete Genome Sequence of Methylobacterium sp. 17Sr1-43.</title>
        <authorList>
            <person name="Srinivasan S."/>
        </authorList>
    </citation>
    <scope>NUCLEOTIDE SEQUENCE [LARGE SCALE GENOMIC DNA]</scope>
    <source>
        <strain evidence="1 2">17Sr1-43</strain>
    </source>
</reference>
<dbReference type="Proteomes" id="UP000246058">
    <property type="component" value="Chromosome"/>
</dbReference>
<name>A0A2U8VRH4_9HYPH</name>
<dbReference type="KEGG" id="meti:DK427_09130"/>
<evidence type="ECO:0008006" key="3">
    <source>
        <dbReference type="Google" id="ProtNLM"/>
    </source>
</evidence>
<proteinExistence type="predicted"/>